<dbReference type="VEuPathDB" id="VectorBase:AFAF006620"/>
<name>A0A182QB27_9DIPT</name>
<reference evidence="2" key="2">
    <citation type="submission" date="2020-05" db="UniProtKB">
        <authorList>
            <consortium name="EnsemblMetazoa"/>
        </authorList>
    </citation>
    <scope>IDENTIFICATION</scope>
    <source>
        <strain evidence="2">FAR1</strain>
    </source>
</reference>
<feature type="compositionally biased region" description="Polar residues" evidence="1">
    <location>
        <begin position="1"/>
        <end position="10"/>
    </location>
</feature>
<reference evidence="3" key="1">
    <citation type="submission" date="2014-01" db="EMBL/GenBank/DDBJ databases">
        <title>The Genome Sequence of Anopheles farauti FAR1 (V2).</title>
        <authorList>
            <consortium name="The Broad Institute Genomics Platform"/>
            <person name="Neafsey D.E."/>
            <person name="Besansky N."/>
            <person name="Howell P."/>
            <person name="Walton C."/>
            <person name="Young S.K."/>
            <person name="Zeng Q."/>
            <person name="Gargeya S."/>
            <person name="Fitzgerald M."/>
            <person name="Haas B."/>
            <person name="Abouelleil A."/>
            <person name="Allen A.W."/>
            <person name="Alvarado L."/>
            <person name="Arachchi H.M."/>
            <person name="Berlin A.M."/>
            <person name="Chapman S.B."/>
            <person name="Gainer-Dewar J."/>
            <person name="Goldberg J."/>
            <person name="Griggs A."/>
            <person name="Gujja S."/>
            <person name="Hansen M."/>
            <person name="Howarth C."/>
            <person name="Imamovic A."/>
            <person name="Ireland A."/>
            <person name="Larimer J."/>
            <person name="McCowan C."/>
            <person name="Murphy C."/>
            <person name="Pearson M."/>
            <person name="Poon T.W."/>
            <person name="Priest M."/>
            <person name="Roberts A."/>
            <person name="Saif S."/>
            <person name="Shea T."/>
            <person name="Sisk P."/>
            <person name="Sykes S."/>
            <person name="Wortman J."/>
            <person name="Nusbaum C."/>
            <person name="Birren B."/>
        </authorList>
    </citation>
    <scope>NUCLEOTIDE SEQUENCE [LARGE SCALE GENOMIC DNA]</scope>
    <source>
        <strain evidence="3">FAR1</strain>
    </source>
</reference>
<organism evidence="2 3">
    <name type="scientific">Anopheles farauti</name>
    <dbReference type="NCBI Taxonomy" id="69004"/>
    <lineage>
        <taxon>Eukaryota</taxon>
        <taxon>Metazoa</taxon>
        <taxon>Ecdysozoa</taxon>
        <taxon>Arthropoda</taxon>
        <taxon>Hexapoda</taxon>
        <taxon>Insecta</taxon>
        <taxon>Pterygota</taxon>
        <taxon>Neoptera</taxon>
        <taxon>Endopterygota</taxon>
        <taxon>Diptera</taxon>
        <taxon>Nematocera</taxon>
        <taxon>Culicoidea</taxon>
        <taxon>Culicidae</taxon>
        <taxon>Anophelinae</taxon>
        <taxon>Anopheles</taxon>
    </lineage>
</organism>
<evidence type="ECO:0000256" key="1">
    <source>
        <dbReference type="SAM" id="MobiDB-lite"/>
    </source>
</evidence>
<feature type="region of interest" description="Disordered" evidence="1">
    <location>
        <begin position="1"/>
        <end position="36"/>
    </location>
</feature>
<dbReference type="AlphaFoldDB" id="A0A182QB27"/>
<keyword evidence="3" id="KW-1185">Reference proteome</keyword>
<proteinExistence type="predicted"/>
<sequence>MMRNGSSKSEPVTVRLANGSSSSLRLSPPKSPSLSSSSLYAFLSASESSSSAPCDSSEASSYGRVSFTFPPISRGHFRLRYLTFAAWSVVKRGQYGRLHVRVLYQAPGRLDDVRNPRAAIDDVHLELPQAEQRERAVCGQLVRINGKIVFARQRPDGTVEVGKVVIDQLVRYAMQRSAQQKPHLVPVLLLAVKHPVQVVIAASGGKRNERDRIPLGKDARRLDQLWWCDIKQDSDFPEKIVRPGRTEHTLQPRPVQRATRFQLLTDAHLLARSQTTVVEQQHHHHHRADAHRFWHLARLGNTDKGCFPYDHCTQRRTRSDRSLARSATESDLQAVATSLLDGERTHHVSHVAGAGLAYQQTEHHLPLPPPPDLWVGSFLALAFITRLRSLAFHPHHPGGCIGFL</sequence>
<dbReference type="EMBL" id="AXCN02000083">
    <property type="status" value="NOT_ANNOTATED_CDS"/>
    <property type="molecule type" value="Genomic_DNA"/>
</dbReference>
<accession>A0A182QB27</accession>
<protein>
    <submittedName>
        <fullName evidence="2">Uncharacterized protein</fullName>
    </submittedName>
</protein>
<feature type="compositionally biased region" description="Low complexity" evidence="1">
    <location>
        <begin position="20"/>
        <end position="36"/>
    </location>
</feature>
<dbReference type="Proteomes" id="UP000075886">
    <property type="component" value="Unassembled WGS sequence"/>
</dbReference>
<dbReference type="EnsemblMetazoa" id="AFAF006620-RA">
    <property type="protein sequence ID" value="AFAF006620-PA"/>
    <property type="gene ID" value="AFAF006620"/>
</dbReference>
<evidence type="ECO:0000313" key="3">
    <source>
        <dbReference type="Proteomes" id="UP000075886"/>
    </source>
</evidence>
<evidence type="ECO:0000313" key="2">
    <source>
        <dbReference type="EnsemblMetazoa" id="AFAF006620-PA"/>
    </source>
</evidence>